<comment type="caution">
    <text evidence="1">The sequence shown here is derived from an EMBL/GenBank/DDBJ whole genome shotgun (WGS) entry which is preliminary data.</text>
</comment>
<evidence type="ECO:0000313" key="2">
    <source>
        <dbReference type="Proteomes" id="UP001203058"/>
    </source>
</evidence>
<evidence type="ECO:0008006" key="3">
    <source>
        <dbReference type="Google" id="ProtNLM"/>
    </source>
</evidence>
<proteinExistence type="predicted"/>
<reference evidence="1 2" key="1">
    <citation type="submission" date="2022-03" db="EMBL/GenBank/DDBJ databases">
        <authorList>
            <person name="Jo J.-H."/>
            <person name="Im W.-T."/>
        </authorList>
    </citation>
    <scope>NUCLEOTIDE SEQUENCE [LARGE SCALE GENOMIC DNA]</scope>
    <source>
        <strain evidence="1 2">SM33</strain>
    </source>
</reference>
<name>A0ABS9VP25_9SPHN</name>
<dbReference type="Proteomes" id="UP001203058">
    <property type="component" value="Unassembled WGS sequence"/>
</dbReference>
<evidence type="ECO:0000313" key="1">
    <source>
        <dbReference type="EMBL" id="MCH8616731.1"/>
    </source>
</evidence>
<keyword evidence="2" id="KW-1185">Reference proteome</keyword>
<dbReference type="EMBL" id="JAKZHW010000002">
    <property type="protein sequence ID" value="MCH8616731.1"/>
    <property type="molecule type" value="Genomic_DNA"/>
</dbReference>
<dbReference type="Gene3D" id="2.30.30.240">
    <property type="entry name" value="PRC-barrel domain"/>
    <property type="match status" value="1"/>
</dbReference>
<organism evidence="1 2">
    <name type="scientific">Sphingomonas telluris</name>
    <dbReference type="NCBI Taxonomy" id="2907998"/>
    <lineage>
        <taxon>Bacteria</taxon>
        <taxon>Pseudomonadati</taxon>
        <taxon>Pseudomonadota</taxon>
        <taxon>Alphaproteobacteria</taxon>
        <taxon>Sphingomonadales</taxon>
        <taxon>Sphingomonadaceae</taxon>
        <taxon>Sphingomonas</taxon>
    </lineage>
</organism>
<dbReference type="RefSeq" id="WP_241447627.1">
    <property type="nucleotide sequence ID" value="NZ_JAKZHW010000002.1"/>
</dbReference>
<accession>A0ABS9VP25</accession>
<protein>
    <recommendedName>
        <fullName evidence="3">PRC-barrel domain-containing protein</fullName>
    </recommendedName>
</protein>
<gene>
    <name evidence="1" type="ORF">LZ016_11545</name>
</gene>
<sequence>MTPDNRIKLVSQLLDLPLLDTEGKYCGVVDDVEFTGQAGKELKLKALLVGPGAYAGRLPPWTMWLVKKLAGDRMTRVPMDKVRAITSTVHLECPGRDLGLHKSEIAAGKYVPEWGAL</sequence>